<feature type="signal peptide" evidence="2">
    <location>
        <begin position="1"/>
        <end position="16"/>
    </location>
</feature>
<evidence type="ECO:0000313" key="3">
    <source>
        <dbReference type="EMBL" id="AIG56452.1"/>
    </source>
</evidence>
<dbReference type="InterPro" id="IPR036514">
    <property type="entry name" value="SGNH_hydro_sf"/>
</dbReference>
<protein>
    <submittedName>
        <fullName evidence="3">Secreted protein</fullName>
    </submittedName>
</protein>
<dbReference type="Gene3D" id="3.40.50.1110">
    <property type="entry name" value="SGNH hydrolase"/>
    <property type="match status" value="1"/>
</dbReference>
<keyword evidence="2" id="KW-0732">Signal</keyword>
<dbReference type="Pfam" id="PF00657">
    <property type="entry name" value="Lipase_GDSL"/>
    <property type="match status" value="1"/>
</dbReference>
<dbReference type="SUPFAM" id="SSF52266">
    <property type="entry name" value="SGNH hydrolase"/>
    <property type="match status" value="1"/>
</dbReference>
<keyword evidence="1" id="KW-0378">Hydrolase</keyword>
<evidence type="ECO:0000256" key="2">
    <source>
        <dbReference type="SAM" id="SignalP"/>
    </source>
</evidence>
<evidence type="ECO:0000256" key="1">
    <source>
        <dbReference type="ARBA" id="ARBA00022801"/>
    </source>
</evidence>
<dbReference type="InterPro" id="IPR001087">
    <property type="entry name" value="GDSL"/>
</dbReference>
<dbReference type="InterPro" id="IPR051058">
    <property type="entry name" value="GDSL_Est/Lipase"/>
</dbReference>
<dbReference type="EMBL" id="KM038991">
    <property type="protein sequence ID" value="AIG56452.1"/>
    <property type="molecule type" value="Genomic_DNA"/>
</dbReference>
<accession>A0A0A7CNM5</accession>
<dbReference type="CDD" id="cd01846">
    <property type="entry name" value="fatty_acyltransferase_like"/>
    <property type="match status" value="1"/>
</dbReference>
<dbReference type="PANTHER" id="PTHR45648">
    <property type="entry name" value="GDSL LIPASE/ACYLHYDROLASE FAMILY PROTEIN (AFU_ORTHOLOGUE AFUA_4G14700)"/>
    <property type="match status" value="1"/>
</dbReference>
<dbReference type="AlphaFoldDB" id="A0A0A7CNM5"/>
<proteinExistence type="predicted"/>
<sequence>MRCAWLLLIAATFVSGDYLSFTKMVSFGDAMSDAGNGAAVISKGAIPSVAYYRGRFSNGPTYNEVIARDLGIPLRSYAVGGATSSDAIAPGYLHHGNATLRVPGLDTQVATYVATSDVADVASTLITLWSGASDEAISDARTSGAAFADAQYDQWVVLAKTGARNLLAVVPPPQTPFLQDYGQRMQANAVVFRLEHGDARLVLYELPALIAGFLLAPASYGFAHGPDDVCCTACMGNAIVCDDPDAYLTWDSAGHPTARVHQLIGADAVAFIKTVF</sequence>
<dbReference type="GO" id="GO:0016788">
    <property type="term" value="F:hydrolase activity, acting on ester bonds"/>
    <property type="evidence" value="ECO:0007669"/>
    <property type="project" value="InterPro"/>
</dbReference>
<organism evidence="3">
    <name type="scientific">Achlya hypogyna</name>
    <name type="common">Oomycete</name>
    <name type="synonym">Protoachlya hypogyna</name>
    <dbReference type="NCBI Taxonomy" id="1202772"/>
    <lineage>
        <taxon>Eukaryota</taxon>
        <taxon>Sar</taxon>
        <taxon>Stramenopiles</taxon>
        <taxon>Oomycota</taxon>
        <taxon>Saprolegniomycetes</taxon>
        <taxon>Saprolegniales</taxon>
        <taxon>Achlyaceae</taxon>
        <taxon>Achlya</taxon>
    </lineage>
</organism>
<dbReference type="PANTHER" id="PTHR45648:SF22">
    <property type="entry name" value="GDSL LIPASE_ACYLHYDROLASE FAMILY PROTEIN (AFU_ORTHOLOGUE AFUA_4G14700)"/>
    <property type="match status" value="1"/>
</dbReference>
<reference evidence="3" key="1">
    <citation type="journal article" date="2014" name="Genome Biol. Evol.">
        <title>The secreted proteins of Achlya hypogyna and Thraustotheca clavata identify the ancestral oomycete secretome and reveal gene acquisitions by horizontal gene transfer.</title>
        <authorList>
            <person name="Misner I."/>
            <person name="Blouin N."/>
            <person name="Leonard G."/>
            <person name="Richards T.A."/>
            <person name="Lane C.E."/>
        </authorList>
    </citation>
    <scope>NUCLEOTIDE SEQUENCE</scope>
    <source>
        <strain evidence="3">ATCC 48635</strain>
    </source>
</reference>
<name>A0A0A7CNM5_ACHHY</name>
<feature type="chain" id="PRO_5002038166" evidence="2">
    <location>
        <begin position="17"/>
        <end position="276"/>
    </location>
</feature>